<sequence>KVESVMEEVSDEETVPCKGATSSTVIVGEATVGKETGRVKIEDASVKVGTTI</sequence>
<evidence type="ECO:0000313" key="2">
    <source>
        <dbReference type="Proteomes" id="UP000824469"/>
    </source>
</evidence>
<feature type="non-terminal residue" evidence="1">
    <location>
        <position position="52"/>
    </location>
</feature>
<evidence type="ECO:0000313" key="1">
    <source>
        <dbReference type="EMBL" id="KAH9317100.1"/>
    </source>
</evidence>
<comment type="caution">
    <text evidence="1">The sequence shown here is derived from an EMBL/GenBank/DDBJ whole genome shotgun (WGS) entry which is preliminary data.</text>
</comment>
<keyword evidence="2" id="KW-1185">Reference proteome</keyword>
<dbReference type="Proteomes" id="UP000824469">
    <property type="component" value="Unassembled WGS sequence"/>
</dbReference>
<gene>
    <name evidence="1" type="ORF">KI387_018869</name>
</gene>
<accession>A0AA38G7X5</accession>
<dbReference type="AlphaFoldDB" id="A0AA38G7X5"/>
<feature type="non-terminal residue" evidence="1">
    <location>
        <position position="1"/>
    </location>
</feature>
<name>A0AA38G7X5_TAXCH</name>
<organism evidence="1 2">
    <name type="scientific">Taxus chinensis</name>
    <name type="common">Chinese yew</name>
    <name type="synonym">Taxus wallichiana var. chinensis</name>
    <dbReference type="NCBI Taxonomy" id="29808"/>
    <lineage>
        <taxon>Eukaryota</taxon>
        <taxon>Viridiplantae</taxon>
        <taxon>Streptophyta</taxon>
        <taxon>Embryophyta</taxon>
        <taxon>Tracheophyta</taxon>
        <taxon>Spermatophyta</taxon>
        <taxon>Pinopsida</taxon>
        <taxon>Pinidae</taxon>
        <taxon>Conifers II</taxon>
        <taxon>Cupressales</taxon>
        <taxon>Taxaceae</taxon>
        <taxon>Taxus</taxon>
    </lineage>
</organism>
<dbReference type="EMBL" id="JAHRHJ020000004">
    <property type="protein sequence ID" value="KAH9317100.1"/>
    <property type="molecule type" value="Genomic_DNA"/>
</dbReference>
<reference evidence="1 2" key="1">
    <citation type="journal article" date="2021" name="Nat. Plants">
        <title>The Taxus genome provides insights into paclitaxel biosynthesis.</title>
        <authorList>
            <person name="Xiong X."/>
            <person name="Gou J."/>
            <person name="Liao Q."/>
            <person name="Li Y."/>
            <person name="Zhou Q."/>
            <person name="Bi G."/>
            <person name="Li C."/>
            <person name="Du R."/>
            <person name="Wang X."/>
            <person name="Sun T."/>
            <person name="Guo L."/>
            <person name="Liang H."/>
            <person name="Lu P."/>
            <person name="Wu Y."/>
            <person name="Zhang Z."/>
            <person name="Ro D.K."/>
            <person name="Shang Y."/>
            <person name="Huang S."/>
            <person name="Yan J."/>
        </authorList>
    </citation>
    <scope>NUCLEOTIDE SEQUENCE [LARGE SCALE GENOMIC DNA]</scope>
    <source>
        <strain evidence="1">Ta-2019</strain>
    </source>
</reference>
<protein>
    <submittedName>
        <fullName evidence="1">Uncharacterized protein</fullName>
    </submittedName>
</protein>
<proteinExistence type="predicted"/>